<evidence type="ECO:0000313" key="1">
    <source>
        <dbReference type="EMBL" id="GES82266.1"/>
    </source>
</evidence>
<dbReference type="AlphaFoldDB" id="A0A8H3QK29"/>
<dbReference type="EMBL" id="BLAL01000059">
    <property type="protein sequence ID" value="GES82266.1"/>
    <property type="molecule type" value="Genomic_DNA"/>
</dbReference>
<accession>A0A8H3QK29</accession>
<dbReference type="Proteomes" id="UP000615446">
    <property type="component" value="Unassembled WGS sequence"/>
</dbReference>
<comment type="caution">
    <text evidence="1">The sequence shown here is derived from an EMBL/GenBank/DDBJ whole genome shotgun (WGS) entry which is preliminary data.</text>
</comment>
<organism evidence="1 2">
    <name type="scientific">Rhizophagus clarus</name>
    <dbReference type="NCBI Taxonomy" id="94130"/>
    <lineage>
        <taxon>Eukaryota</taxon>
        <taxon>Fungi</taxon>
        <taxon>Fungi incertae sedis</taxon>
        <taxon>Mucoromycota</taxon>
        <taxon>Glomeromycotina</taxon>
        <taxon>Glomeromycetes</taxon>
        <taxon>Glomerales</taxon>
        <taxon>Glomeraceae</taxon>
        <taxon>Rhizophagus</taxon>
    </lineage>
</organism>
<evidence type="ECO:0000313" key="2">
    <source>
        <dbReference type="Proteomes" id="UP000615446"/>
    </source>
</evidence>
<protein>
    <submittedName>
        <fullName evidence="1">Uncharacterized protein</fullName>
    </submittedName>
</protein>
<reference evidence="1" key="1">
    <citation type="submission" date="2019-10" db="EMBL/GenBank/DDBJ databases">
        <title>Conservation and host-specific expression of non-tandemly repeated heterogenous ribosome RNA gene in arbuscular mycorrhizal fungi.</title>
        <authorList>
            <person name="Maeda T."/>
            <person name="Kobayashi Y."/>
            <person name="Nakagawa T."/>
            <person name="Ezawa T."/>
            <person name="Yamaguchi K."/>
            <person name="Bino T."/>
            <person name="Nishimoto Y."/>
            <person name="Shigenobu S."/>
            <person name="Kawaguchi M."/>
        </authorList>
    </citation>
    <scope>NUCLEOTIDE SEQUENCE</scope>
    <source>
        <strain evidence="1">HR1</strain>
    </source>
</reference>
<gene>
    <name evidence="1" type="ORF">RCL2_000948100</name>
</gene>
<name>A0A8H3QK29_9GLOM</name>
<sequence>MLVDKKRKNNRYSKNRILLRRQRQIEWMNKTEITNQHFIPPTQSLTSDCQNIDNQMLEAQNQIEIDANISPVSTSPMFMQATNSSVSFISNPPTYFEATEGREILWRCKFMMQYDQIHGLRPRNYFHLTKEQTLRCQGRDFCSGILKWKEFE</sequence>
<proteinExistence type="predicted"/>